<feature type="non-terminal residue" evidence="1">
    <location>
        <position position="148"/>
    </location>
</feature>
<protein>
    <submittedName>
        <fullName evidence="1">Uncharacterized protein</fullName>
    </submittedName>
</protein>
<name>A0AAW1GVF5_POPJA</name>
<organism evidence="1 2">
    <name type="scientific">Popillia japonica</name>
    <name type="common">Japanese beetle</name>
    <dbReference type="NCBI Taxonomy" id="7064"/>
    <lineage>
        <taxon>Eukaryota</taxon>
        <taxon>Metazoa</taxon>
        <taxon>Ecdysozoa</taxon>
        <taxon>Arthropoda</taxon>
        <taxon>Hexapoda</taxon>
        <taxon>Insecta</taxon>
        <taxon>Pterygota</taxon>
        <taxon>Neoptera</taxon>
        <taxon>Endopterygota</taxon>
        <taxon>Coleoptera</taxon>
        <taxon>Polyphaga</taxon>
        <taxon>Scarabaeiformia</taxon>
        <taxon>Scarabaeidae</taxon>
        <taxon>Rutelinae</taxon>
        <taxon>Popillia</taxon>
    </lineage>
</organism>
<dbReference type="EMBL" id="JASPKY010002822">
    <property type="protein sequence ID" value="KAK9667516.1"/>
    <property type="molecule type" value="Genomic_DNA"/>
</dbReference>
<sequence length="148" mass="16825">TFATIRSISLSEISRGHFAISSKSEVICSSFKDLSSLFTITSVCSEFGISCCKVLSSAYALLLFLVFVHSESKLHRRTGIHKLVPEPDGKLVFSETPEIELEFERNDSSEFLRFSRSRFFAFCLFRLAEPDSNDLFILVELKINNKRL</sequence>
<dbReference type="AlphaFoldDB" id="A0AAW1GVF5"/>
<dbReference type="Proteomes" id="UP001458880">
    <property type="component" value="Unassembled WGS sequence"/>
</dbReference>
<evidence type="ECO:0000313" key="1">
    <source>
        <dbReference type="EMBL" id="KAK9667516.1"/>
    </source>
</evidence>
<evidence type="ECO:0000313" key="2">
    <source>
        <dbReference type="Proteomes" id="UP001458880"/>
    </source>
</evidence>
<reference evidence="1 2" key="1">
    <citation type="journal article" date="2024" name="BMC Genomics">
        <title>De novo assembly and annotation of Popillia japonica's genome with initial clues to its potential as an invasive pest.</title>
        <authorList>
            <person name="Cucini C."/>
            <person name="Boschi S."/>
            <person name="Funari R."/>
            <person name="Cardaioli E."/>
            <person name="Iannotti N."/>
            <person name="Marturano G."/>
            <person name="Paoli F."/>
            <person name="Bruttini M."/>
            <person name="Carapelli A."/>
            <person name="Frati F."/>
            <person name="Nardi F."/>
        </authorList>
    </citation>
    <scope>NUCLEOTIDE SEQUENCE [LARGE SCALE GENOMIC DNA]</scope>
    <source>
        <strain evidence="1">DMR45628</strain>
    </source>
</reference>
<keyword evidence="2" id="KW-1185">Reference proteome</keyword>
<comment type="caution">
    <text evidence="1">The sequence shown here is derived from an EMBL/GenBank/DDBJ whole genome shotgun (WGS) entry which is preliminary data.</text>
</comment>
<gene>
    <name evidence="1" type="ORF">QE152_g41313</name>
</gene>
<feature type="non-terminal residue" evidence="1">
    <location>
        <position position="1"/>
    </location>
</feature>
<proteinExistence type="predicted"/>
<accession>A0AAW1GVF5</accession>